<evidence type="ECO:0000256" key="1">
    <source>
        <dbReference type="ARBA" id="ARBA00010470"/>
    </source>
</evidence>
<dbReference type="GO" id="GO:0006904">
    <property type="term" value="P:vesicle docking involved in exocytosis"/>
    <property type="evidence" value="ECO:0007669"/>
    <property type="project" value="InterPro"/>
</dbReference>
<dbReference type="InterPro" id="IPR039682">
    <property type="entry name" value="Sec8/EXOC4"/>
</dbReference>
<evidence type="ECO:0000256" key="3">
    <source>
        <dbReference type="ARBA" id="ARBA00022483"/>
    </source>
</evidence>
<dbReference type="EMBL" id="CAJEWN010000242">
    <property type="protein sequence ID" value="CAD2174804.1"/>
    <property type="molecule type" value="Genomic_DNA"/>
</dbReference>
<dbReference type="InterPro" id="IPR007191">
    <property type="entry name" value="Sec8_exocyst_N"/>
</dbReference>
<keyword evidence="3 4" id="KW-0268">Exocytosis</keyword>
<evidence type="ECO:0000259" key="5">
    <source>
        <dbReference type="Pfam" id="PF04048"/>
    </source>
</evidence>
<dbReference type="GO" id="GO:0090522">
    <property type="term" value="P:vesicle tethering involved in exocytosis"/>
    <property type="evidence" value="ECO:0007669"/>
    <property type="project" value="UniProtKB-UniRule"/>
</dbReference>
<organism evidence="6 7">
    <name type="scientific">Meloidogyne enterolobii</name>
    <name type="common">Root-knot nematode worm</name>
    <name type="synonym">Meloidogyne mayaguensis</name>
    <dbReference type="NCBI Taxonomy" id="390850"/>
    <lineage>
        <taxon>Eukaryota</taxon>
        <taxon>Metazoa</taxon>
        <taxon>Ecdysozoa</taxon>
        <taxon>Nematoda</taxon>
        <taxon>Chromadorea</taxon>
        <taxon>Rhabditida</taxon>
        <taxon>Tylenchina</taxon>
        <taxon>Tylenchomorpha</taxon>
        <taxon>Tylenchoidea</taxon>
        <taxon>Meloidogynidae</taxon>
        <taxon>Meloidogyninae</taxon>
        <taxon>Meloidogyne</taxon>
    </lineage>
</organism>
<comment type="caution">
    <text evidence="6">The sequence shown here is derived from an EMBL/GenBank/DDBJ whole genome shotgun (WGS) entry which is preliminary data.</text>
</comment>
<dbReference type="Proteomes" id="UP000580250">
    <property type="component" value="Unassembled WGS sequence"/>
</dbReference>
<feature type="domain" description="Exocyst complex component Sec8 N-terminal" evidence="5">
    <location>
        <begin position="47"/>
        <end position="140"/>
    </location>
</feature>
<dbReference type="GO" id="GO:0015031">
    <property type="term" value="P:protein transport"/>
    <property type="evidence" value="ECO:0007669"/>
    <property type="project" value="UniProtKB-KW"/>
</dbReference>
<evidence type="ECO:0000313" key="7">
    <source>
        <dbReference type="Proteomes" id="UP000580250"/>
    </source>
</evidence>
<comment type="similarity">
    <text evidence="1 4">Belongs to the SEC8 family.</text>
</comment>
<protein>
    <recommendedName>
        <fullName evidence="4">Exocyst complex component Sec8</fullName>
    </recommendedName>
</protein>
<evidence type="ECO:0000256" key="4">
    <source>
        <dbReference type="RuleBase" id="RU367079"/>
    </source>
</evidence>
<dbReference type="PANTHER" id="PTHR14146:SF0">
    <property type="entry name" value="EXOCYST COMPLEX COMPONENT 4"/>
    <property type="match status" value="1"/>
</dbReference>
<keyword evidence="4" id="KW-0653">Protein transport</keyword>
<comment type="function">
    <text evidence="4">Component of the exocyst complex involved in the docking of exocytic vesicles with fusion sites on the plasma membrane.</text>
</comment>
<sequence>MTEQNHNIEINSSSAPTEGISSELLINVIRTLTSTSSDDQRQLERERIEQGYQQSEKNIDKLLREHRADVMQCLNTFQSVSRSLTNSREQIRNVKNSLSLCKSFLQCRRDDLNKFWLENAHQKSVCGILRQMKQIRDIDKTNETLLANRQYGELAKVLKDADILLKGPLSNLEGISQLKFIVSDNLQKLFEHVVKELVQGSFVEPFEIQMLSLAKDDKLKESKIGLSLIERYTKKKISQLEDEEFLKKRYFELFEVLSVFGQIDSALNSLFTQIPNLLLRLANETAKMIIQSNSEGNIGCPKDSENLVQFVRILIAQLSGCSRQFAILSGELQQVDYTPKIPILRRFWAISLEGMEEILSEHLNVWRNKKRSDGEQESGGQKKLFSFENASFVSYVSASSRKKQIQLVCSPDVYNIVPIFHKIAIFSREIENQLGDDCCQIGTYMQTFVAEAFFEQIRVDLENQTEKALSGTELWATVCEVPGCPVKVLNSCVRIAELCEQINDYITNMELYALRFASFWILILEHFIKAVSEKYSQITMLRQPQGDVLVEYPKLSAAWVVDEDIARLLKSLPSWTAVQNSLFSSSSEQISTPFGTSSSLFGLIESEQEIRERTQRESEILIGNLGTQKQLKQNELITSLDNIKILAYLHESLQWFIGRIKELLSGLSPKAKELTKTRIQISTADGVLLEQMLCDAINDRIGTLEKLSDSILLVLHLELRFHCFFHLLPITINQNSSTIFTQQEEMDKDVMEFGRDLTQLHSILQSNLSGWKLKYMFDGLGYLCSSIFIHSCHSVNKLSEIEHKRICRAIFTVQKYLSQLSGRPETDMQRAQMFFEFLNRDLDQLFSTIIERGATFSFVEYSILLALMIRSHPQLHSQPGALETATKQLREILTQRSNQHEK</sequence>
<gene>
    <name evidence="6" type="ORF">MENT_LOCUS26495</name>
</gene>
<proteinExistence type="inferred from homology"/>
<dbReference type="GO" id="GO:0007268">
    <property type="term" value="P:chemical synaptic transmission"/>
    <property type="evidence" value="ECO:0007669"/>
    <property type="project" value="TreeGrafter"/>
</dbReference>
<dbReference type="GO" id="GO:0006612">
    <property type="term" value="P:protein targeting to membrane"/>
    <property type="evidence" value="ECO:0007669"/>
    <property type="project" value="UniProtKB-UniRule"/>
</dbReference>
<dbReference type="PANTHER" id="PTHR14146">
    <property type="entry name" value="EXOCYST COMPLEX COMPONENT 4"/>
    <property type="match status" value="1"/>
</dbReference>
<reference evidence="6 7" key="1">
    <citation type="submission" date="2020-08" db="EMBL/GenBank/DDBJ databases">
        <authorList>
            <person name="Koutsovoulos G."/>
            <person name="Danchin GJ E."/>
        </authorList>
    </citation>
    <scope>NUCLEOTIDE SEQUENCE [LARGE SCALE GENOMIC DNA]</scope>
</reference>
<dbReference type="AlphaFoldDB" id="A0A6V7VK46"/>
<accession>A0A6V7VK46</accession>
<evidence type="ECO:0000256" key="2">
    <source>
        <dbReference type="ARBA" id="ARBA00022448"/>
    </source>
</evidence>
<keyword evidence="2 4" id="KW-0813">Transport</keyword>
<dbReference type="OrthoDB" id="272977at2759"/>
<dbReference type="GO" id="GO:0000145">
    <property type="term" value="C:exocyst"/>
    <property type="evidence" value="ECO:0007669"/>
    <property type="project" value="UniProtKB-UniRule"/>
</dbReference>
<dbReference type="Pfam" id="PF04048">
    <property type="entry name" value="Sec8_N"/>
    <property type="match status" value="1"/>
</dbReference>
<dbReference type="GO" id="GO:0006893">
    <property type="term" value="P:Golgi to plasma membrane transport"/>
    <property type="evidence" value="ECO:0007669"/>
    <property type="project" value="TreeGrafter"/>
</dbReference>
<dbReference type="GO" id="GO:0045202">
    <property type="term" value="C:synapse"/>
    <property type="evidence" value="ECO:0007669"/>
    <property type="project" value="TreeGrafter"/>
</dbReference>
<name>A0A6V7VK46_MELEN</name>
<evidence type="ECO:0000313" key="6">
    <source>
        <dbReference type="EMBL" id="CAD2174804.1"/>
    </source>
</evidence>
<dbReference type="GO" id="GO:0032584">
    <property type="term" value="C:growth cone membrane"/>
    <property type="evidence" value="ECO:0007669"/>
    <property type="project" value="TreeGrafter"/>
</dbReference>